<evidence type="ECO:0000313" key="3">
    <source>
        <dbReference type="RefSeq" id="XP_004781920.2"/>
    </source>
</evidence>
<keyword evidence="2" id="KW-1185">Reference proteome</keyword>
<dbReference type="OrthoDB" id="654191at2759"/>
<evidence type="ECO:0000313" key="2">
    <source>
        <dbReference type="Proteomes" id="UP000000715"/>
    </source>
</evidence>
<dbReference type="RefSeq" id="XP_004781920.2">
    <property type="nucleotide sequence ID" value="XM_004781863.3"/>
</dbReference>
<feature type="region of interest" description="Disordered" evidence="1">
    <location>
        <begin position="1"/>
        <end position="98"/>
    </location>
</feature>
<dbReference type="Proteomes" id="UP000000715">
    <property type="component" value="Unplaced"/>
</dbReference>
<organism evidence="2 3">
    <name type="scientific">Mustela putorius furo</name>
    <name type="common">European domestic ferret</name>
    <name type="synonym">Mustela furo</name>
    <dbReference type="NCBI Taxonomy" id="9669"/>
    <lineage>
        <taxon>Eukaryota</taxon>
        <taxon>Metazoa</taxon>
        <taxon>Chordata</taxon>
        <taxon>Craniata</taxon>
        <taxon>Vertebrata</taxon>
        <taxon>Euteleostomi</taxon>
        <taxon>Mammalia</taxon>
        <taxon>Eutheria</taxon>
        <taxon>Laurasiatheria</taxon>
        <taxon>Carnivora</taxon>
        <taxon>Caniformia</taxon>
        <taxon>Musteloidea</taxon>
        <taxon>Mustelidae</taxon>
        <taxon>Mustelinae</taxon>
        <taxon>Mustela</taxon>
    </lineage>
</organism>
<sequence length="352" mass="37708">MDADGRSHTLPPWPPGSCSPGWARMPENIPYSPLPTRRRQSALRLRMSCLPGTLSSANTEGSGEDNRSGCEPSAGAPRGTDQERFSEAGGCASGPSRDLRQVQTHGVHDWAAALVADNGQLSDPGGPSHASSAAHGLSPSIRAFLSRWSVHRPLQNHTGEGGAVDRTAWAMVPPWKDLEGERVCPTCQQPLRGALSSEGTPLFYPDPLLLPTAEASASGVLCRPLHRQPCSEEVLGDGVVGLCEVPVEAERESLQQEAPLGPRPDQPENRPLLLDDMLVLVALCLQDLKLREFMKQVGDFLDRNTPQNGEGLQQKRMLSPLLPSCVAATSCFLDRPGSPQPPPPPPNSPSFC</sequence>
<dbReference type="AlphaFoldDB" id="A0A8U0NHF7"/>
<feature type="compositionally biased region" description="Pro residues" evidence="1">
    <location>
        <begin position="338"/>
        <end position="352"/>
    </location>
</feature>
<reference evidence="3" key="1">
    <citation type="submission" date="2025-08" db="UniProtKB">
        <authorList>
            <consortium name="RefSeq"/>
        </authorList>
    </citation>
    <scope>IDENTIFICATION</scope>
    <source>
        <tissue evidence="3">Brain</tissue>
    </source>
</reference>
<gene>
    <name evidence="3" type="primary">TRIM40</name>
</gene>
<proteinExistence type="predicted"/>
<feature type="region of interest" description="Disordered" evidence="1">
    <location>
        <begin position="333"/>
        <end position="352"/>
    </location>
</feature>
<dbReference type="GeneID" id="101689049"/>
<dbReference type="KEGG" id="mpuf:101689049"/>
<dbReference type="CTD" id="135644"/>
<name>A0A8U0NHF7_MUSPF</name>
<evidence type="ECO:0000256" key="1">
    <source>
        <dbReference type="SAM" id="MobiDB-lite"/>
    </source>
</evidence>
<accession>A0A8U0NHF7</accession>
<protein>
    <submittedName>
        <fullName evidence="3">E3 ubiquitin ligase TRIM40 isoform X1</fullName>
    </submittedName>
</protein>